<evidence type="ECO:0000259" key="1">
    <source>
        <dbReference type="Pfam" id="PF13860"/>
    </source>
</evidence>
<dbReference type="Gene3D" id="2.160.20.10">
    <property type="entry name" value="Single-stranded right-handed beta-helix, Pectin lyase-like"/>
    <property type="match status" value="1"/>
</dbReference>
<accession>A0ABV6YLE7</accession>
<keyword evidence="3" id="KW-1185">Reference proteome</keyword>
<dbReference type="InterPro" id="IPR011050">
    <property type="entry name" value="Pectin_lyase_fold/virulence"/>
</dbReference>
<dbReference type="Gene3D" id="2.60.40.4070">
    <property type="match status" value="1"/>
</dbReference>
<dbReference type="Proteomes" id="UP001593833">
    <property type="component" value="Unassembled WGS sequence"/>
</dbReference>
<protein>
    <submittedName>
        <fullName evidence="2">FlgD immunoglobulin-like domain containing protein</fullName>
    </submittedName>
</protein>
<reference evidence="2 3" key="1">
    <citation type="submission" date="2024-09" db="EMBL/GenBank/DDBJ databases">
        <authorList>
            <person name="D'Angelo T."/>
        </authorList>
    </citation>
    <scope>NUCLEOTIDE SEQUENCE [LARGE SCALE GENOMIC DNA]</scope>
    <source>
        <strain evidence="2">SAG AM-320-E07</strain>
    </source>
</reference>
<dbReference type="PANTHER" id="PTHR11319">
    <property type="entry name" value="G PROTEIN-COUPLED RECEPTOR-RELATED"/>
    <property type="match status" value="1"/>
</dbReference>
<dbReference type="Pfam" id="PF13860">
    <property type="entry name" value="FlgD_ig"/>
    <property type="match status" value="1"/>
</dbReference>
<proteinExistence type="predicted"/>
<organism evidence="2 3">
    <name type="scientific">Eiseniibacteriota bacterium</name>
    <dbReference type="NCBI Taxonomy" id="2212470"/>
    <lineage>
        <taxon>Bacteria</taxon>
        <taxon>Candidatus Eiseniibacteriota</taxon>
    </lineage>
</organism>
<dbReference type="NCBIfam" id="TIGR04183">
    <property type="entry name" value="Por_Secre_tail"/>
    <property type="match status" value="1"/>
</dbReference>
<feature type="non-terminal residue" evidence="2">
    <location>
        <position position="1"/>
    </location>
</feature>
<name>A0ABV6YLE7_UNCEI</name>
<dbReference type="InterPro" id="IPR025965">
    <property type="entry name" value="FlgD/Vpr_Ig-like"/>
</dbReference>
<sequence length="1237" mass="130152">FGSQFIDNTASGDGGGVSFLDGVDAEVESTTFDGNTGRYAGGALVSESSARFVSCTFHGETLTRPEGGSLNCNSAAVELENTIIAFSVMGSGMVCSGDCTPVLTCCDIYGNEGGDWVSCIADQLGANGNISQDPLFCSDALPEGPLHIQVDSPCAPHTPPNPECGLIGAWPANCDSLGSLFHACCFGDSCQLLTVVECNDLGGASIYGFLSCDPNPCLEFAACCVADSCQLLTPTQCSNASGEWMAGFETCEPNPCVPNMACCSDEVCQILPEDDCIAAGGVWQPDIASCDPNPCIPPVFACCIEEECQISREDDCLLAGGEWHPGVESCTPNPCWYQYACCMWDGCQILTLAGCNASGGVWQDGVAACDPDPCVGLLRACCLDDDCSLQSGADCTASGGVWLTHTETCSPSPCVGVYLVTPAGNGDFPTIQVAIDAVEEGAIVALVDGTFSGDGNRDITYRGKAVTVRSHSGHPQSCIIECDGGPGSASRGFDFAAGESLESILEGVSIIGGFEQFGGGIRCSTSSPTIADCIISNCEALDHGGGIYCTESSPEITGCEFTENNASRGAGVSIVGGAPTVTSCQLNGNTATSNGGGAYFSTGTIACLQSTTFAGNHASSKGGAAVVNGASPEFEGCTFFENEAGADGGSAIWCLNEGNTAVRNSIIAFGVSGYPPVYCPDHIPSFTCCDIYGNEGGDWVHHIAGQLGINGNISEDPLFCRETLPEGPLQIQADSPCAPFTPPNPECGLIGAWAANCDSLGLISYACCLGDLCYLVTESQCLDAGGDWHAGTSACSPNPCVNACCIADSCLVTIEDACLSAGGAWLMDVKSCDPMPCARVCCDGEVCHIMNVVACADSGWVWLADVESCDADPCLEYVCCLDSECQILKQTECQAAGGDWLEGVESCTPNPCSLRDLSDGVFMVHAIPEVQWSFGEEYCQRYLDEYAISASHEQVNRIDPDTLVNESSIWYVLAAWDQPKEFCSVQFGMGEFNEQMFWFQGWGPCNDGGLEVASADWPGPHEGVLVLHNDRWLGNYVPVYHFGGEARFGGEIPLTIDETIGLGGFTNCEALADHFDATCYGTLGILTEGTPCYHGGDLYACCFDTVCAVTSQSACYDLAGEWHPEWMTCDPNWCLLMGSDDLAPSGGSRLFRSRPNPVSELALLSYQLEHAEHVQLVVYDATGRVVRTLVDADQPAGQHTVAWKGIDDTGAPAPAGVYFYRMRWNGRSQTMRLLLLR</sequence>
<dbReference type="InterPro" id="IPR012334">
    <property type="entry name" value="Pectin_lyas_fold"/>
</dbReference>
<evidence type="ECO:0000313" key="3">
    <source>
        <dbReference type="Proteomes" id="UP001593833"/>
    </source>
</evidence>
<dbReference type="EMBL" id="JBHPKH010000082">
    <property type="protein sequence ID" value="MFC1573145.1"/>
    <property type="molecule type" value="Genomic_DNA"/>
</dbReference>
<evidence type="ECO:0000313" key="2">
    <source>
        <dbReference type="EMBL" id="MFC1573145.1"/>
    </source>
</evidence>
<dbReference type="PANTHER" id="PTHR11319:SF35">
    <property type="entry name" value="OUTER MEMBRANE PROTEIN PMPC-RELATED"/>
    <property type="match status" value="1"/>
</dbReference>
<comment type="caution">
    <text evidence="2">The sequence shown here is derived from an EMBL/GenBank/DDBJ whole genome shotgun (WGS) entry which is preliminary data.</text>
</comment>
<dbReference type="InterPro" id="IPR026444">
    <property type="entry name" value="Secre_tail"/>
</dbReference>
<gene>
    <name evidence="2" type="ORF">ACFL6M_06055</name>
</gene>
<dbReference type="SUPFAM" id="SSF51126">
    <property type="entry name" value="Pectin lyase-like"/>
    <property type="match status" value="2"/>
</dbReference>
<feature type="domain" description="FlgD/Vpr Ig-like" evidence="1">
    <location>
        <begin position="1169"/>
        <end position="1221"/>
    </location>
</feature>